<reference evidence="10 11" key="1">
    <citation type="journal article" date="2015" name="Plant Cell">
        <title>Oil accumulation by the oleaginous diatom Fistulifera solaris as revealed by the genome and transcriptome.</title>
        <authorList>
            <person name="Tanaka T."/>
            <person name="Maeda Y."/>
            <person name="Veluchamy A."/>
            <person name="Tanaka M."/>
            <person name="Abida H."/>
            <person name="Marechal E."/>
            <person name="Bowler C."/>
            <person name="Muto M."/>
            <person name="Sunaga Y."/>
            <person name="Tanaka M."/>
            <person name="Yoshino T."/>
            <person name="Taniguchi T."/>
            <person name="Fukuda Y."/>
            <person name="Nemoto M."/>
            <person name="Matsumoto M."/>
            <person name="Wong P.S."/>
            <person name="Aburatani S."/>
            <person name="Fujibuchi W."/>
        </authorList>
    </citation>
    <scope>NUCLEOTIDE SEQUENCE [LARGE SCALE GENOMIC DNA]</scope>
    <source>
        <strain evidence="10 11">JPCC DA0580</strain>
    </source>
</reference>
<keyword evidence="5 8" id="KW-1133">Transmembrane helix</keyword>
<dbReference type="GO" id="GO:0005886">
    <property type="term" value="C:plasma membrane"/>
    <property type="evidence" value="ECO:0007669"/>
    <property type="project" value="UniProtKB-SubCell"/>
</dbReference>
<proteinExistence type="predicted"/>
<dbReference type="PANTHER" id="PTHR33281">
    <property type="entry name" value="UPF0187 PROTEIN YNEE"/>
    <property type="match status" value="1"/>
</dbReference>
<sequence>MRISSSSYSSFYCVLLLLPACIAASPPQVAVAPPATSTTMTPTKNSPLQKVQAVVPPIGTTVSSTDNSPTTYAFMKRPSADSGMRYSSNDWFITLLATPTSYILRRIGSHFLFNLMISIAVAYASIRYPDINLSIPMVGHNLLGSSLGLLLSYRTNSAYARFWEARGYWTQCKSTCRNLATMMQSYISHHSPKSAEKFLVYLAAYPLALMHLCLGGHAILSEQVQKLIPQPAYPEQFYESPSLPAILLGRELHNLLRQAADESPTSQRHLVEAKHLCECSHMVDSLISSMSSCEKILRTPVPWTYSRHTSRFLTLWMGTLPFALVGTVKPFMIVAVVAATSFCMFGIEELGHLIEQPYLGDPLGSDDMFVAGRMENGKLTDLMERGQKTRPYDIGIPVCSLAVQIRKEVQLIASIGGKKH</sequence>
<keyword evidence="9" id="KW-0732">Signal</keyword>
<keyword evidence="4 8" id="KW-0812">Transmembrane</keyword>
<keyword evidence="6" id="KW-0406">Ion transport</keyword>
<dbReference type="EMBL" id="BDSP01000048">
    <property type="protein sequence ID" value="GAX11919.1"/>
    <property type="molecule type" value="Genomic_DNA"/>
</dbReference>
<protein>
    <submittedName>
        <fullName evidence="10">Putative membrane protein</fullName>
    </submittedName>
</protein>
<dbReference type="PANTHER" id="PTHR33281:SF19">
    <property type="entry name" value="VOLTAGE-DEPENDENT ANION CHANNEL-FORMING PROTEIN YNEE"/>
    <property type="match status" value="1"/>
</dbReference>
<feature type="chain" id="PRO_5011989473" evidence="9">
    <location>
        <begin position="25"/>
        <end position="420"/>
    </location>
</feature>
<dbReference type="GO" id="GO:0005254">
    <property type="term" value="F:chloride channel activity"/>
    <property type="evidence" value="ECO:0007669"/>
    <property type="project" value="InterPro"/>
</dbReference>
<evidence type="ECO:0000256" key="4">
    <source>
        <dbReference type="ARBA" id="ARBA00022692"/>
    </source>
</evidence>
<feature type="transmembrane region" description="Helical" evidence="8">
    <location>
        <begin position="111"/>
        <end position="128"/>
    </location>
</feature>
<evidence type="ECO:0000256" key="1">
    <source>
        <dbReference type="ARBA" id="ARBA00004651"/>
    </source>
</evidence>
<evidence type="ECO:0000313" key="11">
    <source>
        <dbReference type="Proteomes" id="UP000198406"/>
    </source>
</evidence>
<dbReference type="OrthoDB" id="1368at2759"/>
<evidence type="ECO:0000256" key="3">
    <source>
        <dbReference type="ARBA" id="ARBA00022475"/>
    </source>
</evidence>
<name>A0A1Z5JD71_FISSO</name>
<evidence type="ECO:0000256" key="9">
    <source>
        <dbReference type="SAM" id="SignalP"/>
    </source>
</evidence>
<keyword evidence="3" id="KW-1003">Cell membrane</keyword>
<dbReference type="Proteomes" id="UP000198406">
    <property type="component" value="Unassembled WGS sequence"/>
</dbReference>
<dbReference type="InterPro" id="IPR044669">
    <property type="entry name" value="YneE/VCCN1/2-like"/>
</dbReference>
<evidence type="ECO:0000256" key="7">
    <source>
        <dbReference type="ARBA" id="ARBA00023136"/>
    </source>
</evidence>
<evidence type="ECO:0000256" key="8">
    <source>
        <dbReference type="SAM" id="Phobius"/>
    </source>
</evidence>
<keyword evidence="7 8" id="KW-0472">Membrane</keyword>
<dbReference type="AlphaFoldDB" id="A0A1Z5JD71"/>
<evidence type="ECO:0000256" key="2">
    <source>
        <dbReference type="ARBA" id="ARBA00022448"/>
    </source>
</evidence>
<keyword evidence="11" id="KW-1185">Reference proteome</keyword>
<accession>A0A1Z5JD71</accession>
<evidence type="ECO:0000256" key="5">
    <source>
        <dbReference type="ARBA" id="ARBA00022989"/>
    </source>
</evidence>
<gene>
    <name evidence="10" type="ORF">FisN_8Lh006</name>
</gene>
<evidence type="ECO:0000256" key="6">
    <source>
        <dbReference type="ARBA" id="ARBA00023065"/>
    </source>
</evidence>
<comment type="subcellular location">
    <subcellularLocation>
        <location evidence="1">Cell membrane</location>
        <topology evidence="1">Multi-pass membrane protein</topology>
    </subcellularLocation>
</comment>
<organism evidence="10 11">
    <name type="scientific">Fistulifera solaris</name>
    <name type="common">Oleaginous diatom</name>
    <dbReference type="NCBI Taxonomy" id="1519565"/>
    <lineage>
        <taxon>Eukaryota</taxon>
        <taxon>Sar</taxon>
        <taxon>Stramenopiles</taxon>
        <taxon>Ochrophyta</taxon>
        <taxon>Bacillariophyta</taxon>
        <taxon>Bacillariophyceae</taxon>
        <taxon>Bacillariophycidae</taxon>
        <taxon>Naviculales</taxon>
        <taxon>Naviculaceae</taxon>
        <taxon>Fistulifera</taxon>
    </lineage>
</organism>
<evidence type="ECO:0000313" key="10">
    <source>
        <dbReference type="EMBL" id="GAX11919.1"/>
    </source>
</evidence>
<feature type="signal peptide" evidence="9">
    <location>
        <begin position="1"/>
        <end position="24"/>
    </location>
</feature>
<feature type="transmembrane region" description="Helical" evidence="8">
    <location>
        <begin position="198"/>
        <end position="220"/>
    </location>
</feature>
<comment type="caution">
    <text evidence="10">The sequence shown here is derived from an EMBL/GenBank/DDBJ whole genome shotgun (WGS) entry which is preliminary data.</text>
</comment>
<dbReference type="Pfam" id="PF25539">
    <property type="entry name" value="Bestrophin_2"/>
    <property type="match status" value="1"/>
</dbReference>
<keyword evidence="2" id="KW-0813">Transport</keyword>
<dbReference type="InParanoid" id="A0A1Z5JD71"/>
<feature type="transmembrane region" description="Helical" evidence="8">
    <location>
        <begin position="134"/>
        <end position="153"/>
    </location>
</feature>